<reference evidence="3 4" key="1">
    <citation type="journal article" date="2017" name="PLoS Biol.">
        <title>The sea cucumber genome provides insights into morphological evolution and visceral regeneration.</title>
        <authorList>
            <person name="Zhang X."/>
            <person name="Sun L."/>
            <person name="Yuan J."/>
            <person name="Sun Y."/>
            <person name="Gao Y."/>
            <person name="Zhang L."/>
            <person name="Li S."/>
            <person name="Dai H."/>
            <person name="Hamel J.F."/>
            <person name="Liu C."/>
            <person name="Yu Y."/>
            <person name="Liu S."/>
            <person name="Lin W."/>
            <person name="Guo K."/>
            <person name="Jin S."/>
            <person name="Xu P."/>
            <person name="Storey K.B."/>
            <person name="Huan P."/>
            <person name="Zhang T."/>
            <person name="Zhou Y."/>
            <person name="Zhang J."/>
            <person name="Lin C."/>
            <person name="Li X."/>
            <person name="Xing L."/>
            <person name="Huo D."/>
            <person name="Sun M."/>
            <person name="Wang L."/>
            <person name="Mercier A."/>
            <person name="Li F."/>
            <person name="Yang H."/>
            <person name="Xiang J."/>
        </authorList>
    </citation>
    <scope>NUCLEOTIDE SEQUENCE [LARGE SCALE GENOMIC DNA]</scope>
    <source>
        <strain evidence="3">Shaxun</strain>
        <tissue evidence="3">Muscle</tissue>
    </source>
</reference>
<gene>
    <name evidence="3" type="ORF">BSL78_28198</name>
</gene>
<dbReference type="Proteomes" id="UP000230750">
    <property type="component" value="Unassembled WGS sequence"/>
</dbReference>
<evidence type="ECO:0000256" key="1">
    <source>
        <dbReference type="SAM" id="MobiDB-lite"/>
    </source>
</evidence>
<feature type="chain" id="PRO_5013694754" evidence="2">
    <location>
        <begin position="21"/>
        <end position="104"/>
    </location>
</feature>
<comment type="caution">
    <text evidence="3">The sequence shown here is derived from an EMBL/GenBank/DDBJ whole genome shotgun (WGS) entry which is preliminary data.</text>
</comment>
<keyword evidence="4" id="KW-1185">Reference proteome</keyword>
<dbReference type="AlphaFoldDB" id="A0A2G8JGU9"/>
<keyword evidence="2" id="KW-0732">Signal</keyword>
<proteinExistence type="predicted"/>
<evidence type="ECO:0000313" key="3">
    <source>
        <dbReference type="EMBL" id="PIK34981.1"/>
    </source>
</evidence>
<evidence type="ECO:0000313" key="4">
    <source>
        <dbReference type="Proteomes" id="UP000230750"/>
    </source>
</evidence>
<feature type="region of interest" description="Disordered" evidence="1">
    <location>
        <begin position="22"/>
        <end position="61"/>
    </location>
</feature>
<feature type="signal peptide" evidence="2">
    <location>
        <begin position="1"/>
        <end position="20"/>
    </location>
</feature>
<accession>A0A2G8JGU9</accession>
<protein>
    <submittedName>
        <fullName evidence="3">Uncharacterized protein</fullName>
    </submittedName>
</protein>
<organism evidence="3 4">
    <name type="scientific">Stichopus japonicus</name>
    <name type="common">Sea cucumber</name>
    <dbReference type="NCBI Taxonomy" id="307972"/>
    <lineage>
        <taxon>Eukaryota</taxon>
        <taxon>Metazoa</taxon>
        <taxon>Echinodermata</taxon>
        <taxon>Eleutherozoa</taxon>
        <taxon>Echinozoa</taxon>
        <taxon>Holothuroidea</taxon>
        <taxon>Aspidochirotacea</taxon>
        <taxon>Aspidochirotida</taxon>
        <taxon>Stichopodidae</taxon>
        <taxon>Apostichopus</taxon>
    </lineage>
</organism>
<sequence length="104" mass="12177">MRWYIAVSLLVLLTVLAVHAERGGRRPQTEVTHDSPDEQPLRRPKGQRKEEEKNALEDQAREMVTTYVQTAKKEVIVNPRKLLTVTRPVLTLENERRRQTHVNR</sequence>
<evidence type="ECO:0000256" key="2">
    <source>
        <dbReference type="SAM" id="SignalP"/>
    </source>
</evidence>
<name>A0A2G8JGU9_STIJA</name>
<dbReference type="EMBL" id="MRZV01002023">
    <property type="protein sequence ID" value="PIK34981.1"/>
    <property type="molecule type" value="Genomic_DNA"/>
</dbReference>